<protein>
    <submittedName>
        <fullName evidence="1">Uncharacterized protein</fullName>
    </submittedName>
</protein>
<keyword evidence="2" id="KW-1185">Reference proteome</keyword>
<evidence type="ECO:0000313" key="1">
    <source>
        <dbReference type="EMBL" id="GIM71598.1"/>
    </source>
</evidence>
<evidence type="ECO:0000313" key="2">
    <source>
        <dbReference type="Proteomes" id="UP000681340"/>
    </source>
</evidence>
<organism evidence="1 2">
    <name type="scientific">Actinoplanes auranticolor</name>
    <dbReference type="NCBI Taxonomy" id="47988"/>
    <lineage>
        <taxon>Bacteria</taxon>
        <taxon>Bacillati</taxon>
        <taxon>Actinomycetota</taxon>
        <taxon>Actinomycetes</taxon>
        <taxon>Micromonosporales</taxon>
        <taxon>Micromonosporaceae</taxon>
        <taxon>Actinoplanes</taxon>
    </lineage>
</organism>
<comment type="caution">
    <text evidence="1">The sequence shown here is derived from an EMBL/GenBank/DDBJ whole genome shotgun (WGS) entry which is preliminary data.</text>
</comment>
<sequence>MSEDSVTDEPLYATFGFTDAEWGLLVGLPQSVLTAASVATHDSARKTRAETAAGLDQISDARGSASRLVTAIATAVLDQTGDPDRGEELPAIEPADPVGYGQDVVGRAAEASALLAAKADPADAETYKHWLVEIAESVVGAASSGGVLGLGGDVVTDNERAFRDALAKALAD</sequence>
<reference evidence="1" key="1">
    <citation type="submission" date="2021-03" db="EMBL/GenBank/DDBJ databases">
        <title>Whole genome shotgun sequence of Actinoplanes auranticolor NBRC 12245.</title>
        <authorList>
            <person name="Komaki H."/>
            <person name="Tamura T."/>
        </authorList>
    </citation>
    <scope>NUCLEOTIDE SEQUENCE</scope>
    <source>
        <strain evidence="1">NBRC 12245</strain>
    </source>
</reference>
<dbReference type="Proteomes" id="UP000681340">
    <property type="component" value="Unassembled WGS sequence"/>
</dbReference>
<proteinExistence type="predicted"/>
<accession>A0A919SJ19</accession>
<dbReference type="AlphaFoldDB" id="A0A919SJ19"/>
<gene>
    <name evidence="1" type="ORF">Aau02nite_46810</name>
</gene>
<dbReference type="EMBL" id="BOQL01000037">
    <property type="protein sequence ID" value="GIM71598.1"/>
    <property type="molecule type" value="Genomic_DNA"/>
</dbReference>
<name>A0A919SJ19_9ACTN</name>